<accession>A0A1S3RDB2</accession>
<feature type="compositionally biased region" description="Low complexity" evidence="1">
    <location>
        <begin position="97"/>
        <end position="108"/>
    </location>
</feature>
<feature type="region of interest" description="Disordered" evidence="1">
    <location>
        <begin position="97"/>
        <end position="138"/>
    </location>
</feature>
<dbReference type="GeneID" id="106601859"/>
<protein>
    <submittedName>
        <fullName evidence="3 4">Uncharacterized serine-rich protein C215.13-like</fullName>
    </submittedName>
</protein>
<dbReference type="KEGG" id="sasa:106601859"/>
<feature type="compositionally biased region" description="Polar residues" evidence="1">
    <location>
        <begin position="1"/>
        <end position="12"/>
    </location>
</feature>
<dbReference type="AlphaFoldDB" id="A0A1S3RDB2"/>
<dbReference type="RefSeq" id="XP_014049749.1">
    <property type="nucleotide sequence ID" value="XM_014194274.1"/>
</dbReference>
<feature type="compositionally biased region" description="Low complexity" evidence="1">
    <location>
        <begin position="43"/>
        <end position="62"/>
    </location>
</feature>
<evidence type="ECO:0000256" key="1">
    <source>
        <dbReference type="SAM" id="MobiDB-lite"/>
    </source>
</evidence>
<gene>
    <name evidence="3 4" type="primary">LOC106601859</name>
</gene>
<evidence type="ECO:0000313" key="3">
    <source>
        <dbReference type="RefSeq" id="XP_014049749.1"/>
    </source>
</evidence>
<sequence>MATTAWLTSPPRTTAAEGPVRESHGQTTQGTVRESRMVRSRKQQQQSASSSRSLNQSLSLNQTPRKTLSFSTTNTPSTGCTTASDASLLSSILDQSSLRQRSTTTTTTDGYWGRSSRTDHSSTGANGGVNTGPHSHGMVANGYISKDCSIHSERKEALTTYSSSSSSQAASAAAAAAAFSSSSSQAASAAAAAAAISSSSSASSSSLYCMVKSQRSKTGLLVSVSNTCVHYSRRALAPIVSLVTLLFQNILWLGTRARSHSGKDIRDAYYWGLFRGAQLYKMFM</sequence>
<proteinExistence type="predicted"/>
<feature type="region of interest" description="Disordered" evidence="1">
    <location>
        <begin position="1"/>
        <end position="83"/>
    </location>
</feature>
<evidence type="ECO:0000313" key="4">
    <source>
        <dbReference type="RefSeq" id="XP_045571576.1"/>
    </source>
</evidence>
<reference evidence="3" key="1">
    <citation type="submission" date="2025-04" db="UniProtKB">
        <authorList>
            <consortium name="RefSeq"/>
        </authorList>
    </citation>
    <scope>IDENTIFICATION</scope>
    <source>
        <tissue evidence="3">Muscle</tissue>
    </source>
</reference>
<organism evidence="2 3">
    <name type="scientific">Salmo salar</name>
    <name type="common">Atlantic salmon</name>
    <dbReference type="NCBI Taxonomy" id="8030"/>
    <lineage>
        <taxon>Eukaryota</taxon>
        <taxon>Metazoa</taxon>
        <taxon>Chordata</taxon>
        <taxon>Craniata</taxon>
        <taxon>Vertebrata</taxon>
        <taxon>Euteleostomi</taxon>
        <taxon>Actinopterygii</taxon>
        <taxon>Neopterygii</taxon>
        <taxon>Teleostei</taxon>
        <taxon>Protacanthopterygii</taxon>
        <taxon>Salmoniformes</taxon>
        <taxon>Salmonidae</taxon>
        <taxon>Salmoninae</taxon>
        <taxon>Salmo</taxon>
    </lineage>
</organism>
<evidence type="ECO:0000313" key="2">
    <source>
        <dbReference type="Proteomes" id="UP001652741"/>
    </source>
</evidence>
<name>A0A1S3RDB2_SALSA</name>
<dbReference type="Proteomes" id="UP001652741">
    <property type="component" value="Chromosome ssa03"/>
</dbReference>
<dbReference type="RefSeq" id="XP_045571576.1">
    <property type="nucleotide sequence ID" value="XM_045715620.1"/>
</dbReference>
<feature type="compositionally biased region" description="Low complexity" evidence="1">
    <location>
        <begin position="71"/>
        <end position="83"/>
    </location>
</feature>
<keyword evidence="2" id="KW-1185">Reference proteome</keyword>